<dbReference type="GO" id="GO:0005634">
    <property type="term" value="C:nucleus"/>
    <property type="evidence" value="ECO:0007669"/>
    <property type="project" value="TreeGrafter"/>
</dbReference>
<dbReference type="AlphaFoldDB" id="A0A0P7UKX8"/>
<accession>A0A0P7UKX8</accession>
<dbReference type="InterPro" id="IPR012337">
    <property type="entry name" value="RNaseH-like_sf"/>
</dbReference>
<evidence type="ECO:0000259" key="2">
    <source>
        <dbReference type="Pfam" id="PF05699"/>
    </source>
</evidence>
<evidence type="ECO:0000256" key="1">
    <source>
        <dbReference type="SAM" id="MobiDB-lite"/>
    </source>
</evidence>
<feature type="non-terminal residue" evidence="3">
    <location>
        <position position="503"/>
    </location>
</feature>
<dbReference type="Pfam" id="PF05699">
    <property type="entry name" value="Dimer_Tnp_hAT"/>
    <property type="match status" value="1"/>
</dbReference>
<reference evidence="3 4" key="1">
    <citation type="submission" date="2015-08" db="EMBL/GenBank/DDBJ databases">
        <title>The genome of the Asian arowana (Scleropages formosus).</title>
        <authorList>
            <person name="Tan M.H."/>
            <person name="Gan H.M."/>
            <person name="Croft L.J."/>
            <person name="Austin C.M."/>
        </authorList>
    </citation>
    <scope>NUCLEOTIDE SEQUENCE [LARGE SCALE GENOMIC DNA]</scope>
    <source>
        <strain evidence="3">Aro1</strain>
    </source>
</reference>
<dbReference type="Proteomes" id="UP000034805">
    <property type="component" value="Unassembled WGS sequence"/>
</dbReference>
<dbReference type="SUPFAM" id="SSF53098">
    <property type="entry name" value="Ribonuclease H-like"/>
    <property type="match status" value="1"/>
</dbReference>
<organism evidence="3 4">
    <name type="scientific">Scleropages formosus</name>
    <name type="common">Asian bonytongue</name>
    <name type="synonym">Osteoglossum formosum</name>
    <dbReference type="NCBI Taxonomy" id="113540"/>
    <lineage>
        <taxon>Eukaryota</taxon>
        <taxon>Metazoa</taxon>
        <taxon>Chordata</taxon>
        <taxon>Craniata</taxon>
        <taxon>Vertebrata</taxon>
        <taxon>Euteleostomi</taxon>
        <taxon>Actinopterygii</taxon>
        <taxon>Neopterygii</taxon>
        <taxon>Teleostei</taxon>
        <taxon>Osteoglossocephala</taxon>
        <taxon>Osteoglossomorpha</taxon>
        <taxon>Osteoglossiformes</taxon>
        <taxon>Osteoglossidae</taxon>
        <taxon>Scleropages</taxon>
    </lineage>
</organism>
<feature type="domain" description="HAT C-terminal dimerisation" evidence="2">
    <location>
        <begin position="458"/>
        <end position="502"/>
    </location>
</feature>
<sequence length="503" mass="55859">MTRKHRDVYHEFVKKKDVKREAYASGVAQQLASGGRPDSARSSHGRAASKFDRNDPRQALISEAIAKMMIRDLQAVETVENEGFRELLQLLEPRYAPESRLYVQRQLLPGYAYQVQLATKQALTAAESCSVTLDLWQSGAAGRGTGYLGVTCHFITGDWQARTALLACLPLASRRIVQRTLVEFDAISRTHSITGKVFRVVAGSTSSERRAAFRLPGFCLRGGEGDEEEEENGSRDEERRAVESSEAGGELALDISLGFSLGSCPIDCFAHSLGLCVREGLRSSPQLSVTLAKAACFYNYVTATVPPEKLGRVFGSTGTADGLPASREQTDFLEDVVGRRDLELSCLEKALLTELVELLEPFEEAADMVQGDKHDPLYVTATALDPQFKLSWSSDAECHKQMLLKEVAKHIRESSLQESSKEPPNLQPSERRKLFSFIKQRPASRAKSIEQELAAYLHEEPTDEDPMHYWKRKATDFPRLSQVAKKVFTVPASTTPVGRIFRT</sequence>
<evidence type="ECO:0000313" key="3">
    <source>
        <dbReference type="EMBL" id="KPP62350.1"/>
    </source>
</evidence>
<dbReference type="PANTHER" id="PTHR46169">
    <property type="entry name" value="DNA REPLICATION-RELATED ELEMENT FACTOR, ISOFORM A"/>
    <property type="match status" value="1"/>
</dbReference>
<evidence type="ECO:0000313" key="4">
    <source>
        <dbReference type="Proteomes" id="UP000034805"/>
    </source>
</evidence>
<dbReference type="InterPro" id="IPR052717">
    <property type="entry name" value="Vacuolar_transposase_reg"/>
</dbReference>
<dbReference type="EMBL" id="JARO02008773">
    <property type="protein sequence ID" value="KPP62350.1"/>
    <property type="molecule type" value="Genomic_DNA"/>
</dbReference>
<feature type="region of interest" description="Disordered" evidence="1">
    <location>
        <begin position="221"/>
        <end position="246"/>
    </location>
</feature>
<feature type="region of interest" description="Disordered" evidence="1">
    <location>
        <begin position="27"/>
        <end position="53"/>
    </location>
</feature>
<comment type="caution">
    <text evidence="3">The sequence shown here is derived from an EMBL/GenBank/DDBJ whole genome shotgun (WGS) entry which is preliminary data.</text>
</comment>
<dbReference type="SUPFAM" id="SSF140996">
    <property type="entry name" value="Hermes dimerisation domain"/>
    <property type="match status" value="1"/>
</dbReference>
<name>A0A0P7UKX8_SCLFO</name>
<dbReference type="InterPro" id="IPR008906">
    <property type="entry name" value="HATC_C_dom"/>
</dbReference>
<dbReference type="GO" id="GO:0006357">
    <property type="term" value="P:regulation of transcription by RNA polymerase II"/>
    <property type="evidence" value="ECO:0007669"/>
    <property type="project" value="TreeGrafter"/>
</dbReference>
<gene>
    <name evidence="3" type="ORF">Z043_119476</name>
</gene>
<dbReference type="PANTHER" id="PTHR46169:SF15">
    <property type="entry name" value="INNER CENTROMERE PROTEIN A-LIKE ISOFORM X1-RELATED"/>
    <property type="match status" value="1"/>
</dbReference>
<protein>
    <submittedName>
        <fullName evidence="3">Zinc finger BED domain-containing protein 4-like</fullName>
    </submittedName>
</protein>
<feature type="compositionally biased region" description="Basic and acidic residues" evidence="1">
    <location>
        <begin position="232"/>
        <end position="243"/>
    </location>
</feature>
<dbReference type="GO" id="GO:0046983">
    <property type="term" value="F:protein dimerization activity"/>
    <property type="evidence" value="ECO:0007669"/>
    <property type="project" value="InterPro"/>
</dbReference>
<proteinExistence type="predicted"/>